<feature type="non-terminal residue" evidence="1">
    <location>
        <position position="115"/>
    </location>
</feature>
<dbReference type="AlphaFoldDB" id="A0A0B6YUR7"/>
<accession>A0A0B6YUR7</accession>
<reference evidence="1" key="1">
    <citation type="submission" date="2014-12" db="EMBL/GenBank/DDBJ databases">
        <title>Insight into the proteome of Arion vulgaris.</title>
        <authorList>
            <person name="Aradska J."/>
            <person name="Bulat T."/>
            <person name="Smidak R."/>
            <person name="Sarate P."/>
            <person name="Gangsoo J."/>
            <person name="Sialana F."/>
            <person name="Bilban M."/>
            <person name="Lubec G."/>
        </authorList>
    </citation>
    <scope>NUCLEOTIDE SEQUENCE</scope>
    <source>
        <tissue evidence="1">Skin</tissue>
    </source>
</reference>
<feature type="non-terminal residue" evidence="1">
    <location>
        <position position="1"/>
    </location>
</feature>
<organism evidence="1">
    <name type="scientific">Arion vulgaris</name>
    <dbReference type="NCBI Taxonomy" id="1028688"/>
    <lineage>
        <taxon>Eukaryota</taxon>
        <taxon>Metazoa</taxon>
        <taxon>Spiralia</taxon>
        <taxon>Lophotrochozoa</taxon>
        <taxon>Mollusca</taxon>
        <taxon>Gastropoda</taxon>
        <taxon>Heterobranchia</taxon>
        <taxon>Euthyneura</taxon>
        <taxon>Panpulmonata</taxon>
        <taxon>Eupulmonata</taxon>
        <taxon>Stylommatophora</taxon>
        <taxon>Helicina</taxon>
        <taxon>Arionoidea</taxon>
        <taxon>Arionidae</taxon>
        <taxon>Arion</taxon>
    </lineage>
</organism>
<name>A0A0B6YUR7_9EUPU</name>
<proteinExistence type="predicted"/>
<gene>
    <name evidence="1" type="primary">ORF38204</name>
</gene>
<sequence length="115" mass="12949">TDSSALTREQLITVIQNKLNETSNHCVTVLSDGIIDNPFPCARSIVSNDTIDLLYKAKYQLDEAGITDFLLVTTLIFKKYWENLCLHMFSAVHNWSVLGVDVSKQVMGIDLTKEQ</sequence>
<protein>
    <submittedName>
        <fullName evidence="1">Uncharacterized protein</fullName>
    </submittedName>
</protein>
<dbReference type="EMBL" id="HACG01013164">
    <property type="protein sequence ID" value="CEK60029.1"/>
    <property type="molecule type" value="Transcribed_RNA"/>
</dbReference>
<evidence type="ECO:0000313" key="1">
    <source>
        <dbReference type="EMBL" id="CEK60029.1"/>
    </source>
</evidence>